<dbReference type="GO" id="GO:0016772">
    <property type="term" value="F:transferase activity, transferring phosphorus-containing groups"/>
    <property type="evidence" value="ECO:0007669"/>
    <property type="project" value="InterPro"/>
</dbReference>
<evidence type="ECO:0000313" key="8">
    <source>
        <dbReference type="EMBL" id="ORO46034.1"/>
    </source>
</evidence>
<feature type="domain" description="Glucosyltransferase 3-like N-terminal" evidence="6">
    <location>
        <begin position="299"/>
        <end position="445"/>
    </location>
</feature>
<evidence type="ECO:0000256" key="3">
    <source>
        <dbReference type="ARBA" id="ARBA00023169"/>
    </source>
</evidence>
<dbReference type="InterPro" id="IPR047141">
    <property type="entry name" value="Stealth"/>
</dbReference>
<feature type="domain" description="Stealth protein CR2 conserved region 2" evidence="4">
    <location>
        <begin position="43"/>
        <end position="143"/>
    </location>
</feature>
<protein>
    <recommendedName>
        <fullName evidence="10">Glycosyl transferase</fullName>
    </recommendedName>
</protein>
<dbReference type="InterPro" id="IPR058592">
    <property type="entry name" value="Gtf3_C"/>
</dbReference>
<organism evidence="8 9">
    <name type="scientific">Streptococcus oralis subsp. tigurinus</name>
    <dbReference type="NCBI Taxonomy" id="1077464"/>
    <lineage>
        <taxon>Bacteria</taxon>
        <taxon>Bacillati</taxon>
        <taxon>Bacillota</taxon>
        <taxon>Bacilli</taxon>
        <taxon>Lactobacillales</taxon>
        <taxon>Streptococcaceae</taxon>
        <taxon>Streptococcus</taxon>
    </lineage>
</organism>
<dbReference type="Pfam" id="PF26337">
    <property type="entry name" value="Gtf3_C"/>
    <property type="match status" value="1"/>
</dbReference>
<evidence type="ECO:0000259" key="5">
    <source>
        <dbReference type="Pfam" id="PF17101"/>
    </source>
</evidence>
<dbReference type="InterPro" id="IPR058591">
    <property type="entry name" value="Gtf3_N"/>
</dbReference>
<evidence type="ECO:0000256" key="2">
    <source>
        <dbReference type="ARBA" id="ARBA00022679"/>
    </source>
</evidence>
<dbReference type="EMBL" id="NCUG01000018">
    <property type="protein sequence ID" value="ORO46034.1"/>
    <property type="molecule type" value="Genomic_DNA"/>
</dbReference>
<proteinExistence type="inferred from homology"/>
<evidence type="ECO:0000259" key="7">
    <source>
        <dbReference type="Pfam" id="PF26337"/>
    </source>
</evidence>
<gene>
    <name evidence="8" type="ORF">B7725_09320</name>
</gene>
<evidence type="ECO:0008006" key="10">
    <source>
        <dbReference type="Google" id="ProtNLM"/>
    </source>
</evidence>
<name>A0A1X1GH47_STROR</name>
<sequence length="628" mass="71987">MTQEKIDIVVLWVDGSDPEFICEKQIVAGQINGSDHHIDSDMRYRDYGTLNHWFRMIEKHASWVNKVFLITNGQKPEWLNLAHPKLRLVTHKEFIPKEFLPTYNSAAIELNLHRIEGLSENYLYFNDDMYLIRDSKPSDFYRNGQPKLLAVYDALVPWSPFTNTYHNNVELIYRHFPNKKALKTSPWKFFNFRYGSLVLKNFLLLPWGPTGYVNQHLPVPMKKSTLAHLWEIEGKTLDKTSRNKIRDYGVDVNQYICQHWQIESNRFYPMSKNFGESIDLNQVDRLESIFKDKHKKLLCVNDDVEEIVKREGYKALVLSVDNWYEMSTLKAQLHKSKAFGKTLSQLKKGDELLIQFPMIHHSFFTTHHVKRVQKKGVKVSFIIHDLEALRYVNVEDFPLKHKIRIQIQESGLLGAADGIIAHNSIMKSVLVDKGIAENKIVSLGIFDYLIPNFQEKTGLTKNLPIIVAGNLAQEKAGYLYSLPEEPAYNLYGVGFDESRSLANETYFGSFLPDELPAALEGGFGLVWDGDSAETCSGVFGEYLRYNNSHKASLYLASGFPVVVWKESALAHFVLDKQCGLAVDSLHDLQKVLDDLTLQDYKELSEQARKVGAALRDGAYLKAALSKLK</sequence>
<reference evidence="8 9" key="1">
    <citation type="journal article" date="2016" name="Eur. J. Clin. Microbiol. Infect. Dis.">
        <title>Whole genome sequencing as a tool for phylogenetic analysis of clinical strains of Mitis group streptococci.</title>
        <authorList>
            <person name="Rasmussen L.H."/>
            <person name="Dargis R."/>
            <person name="Hojholt K."/>
            <person name="Christensen J.J."/>
            <person name="Skovgaard O."/>
            <person name="Justesen U.S."/>
            <person name="Rosenvinge F.S."/>
            <person name="Moser C."/>
            <person name="Lukjancenko O."/>
            <person name="Rasmussen S."/>
            <person name="Nielsen X.C."/>
        </authorList>
    </citation>
    <scope>NUCLEOTIDE SEQUENCE [LARGE SCALE GENOMIC DNA]</scope>
    <source>
        <strain evidence="8 9">OD_314165_09</strain>
    </source>
</reference>
<dbReference type="PANTHER" id="PTHR24045:SF0">
    <property type="entry name" value="N-ACETYLGLUCOSAMINE-1-PHOSPHOTRANSFERASE SUBUNITS ALPHA_BETA"/>
    <property type="match status" value="1"/>
</dbReference>
<dbReference type="InterPro" id="IPR021520">
    <property type="entry name" value="Stealth_CR2"/>
</dbReference>
<dbReference type="Pfam" id="PF11380">
    <property type="entry name" value="Stealth_CR2"/>
    <property type="match status" value="1"/>
</dbReference>
<evidence type="ECO:0000256" key="1">
    <source>
        <dbReference type="ARBA" id="ARBA00007583"/>
    </source>
</evidence>
<dbReference type="AlphaFoldDB" id="A0A1X1GH47"/>
<dbReference type="Pfam" id="PF17101">
    <property type="entry name" value="Stealth_CR1"/>
    <property type="match status" value="1"/>
</dbReference>
<comment type="similarity">
    <text evidence="1">Belongs to the stealth family.</text>
</comment>
<evidence type="ECO:0000313" key="9">
    <source>
        <dbReference type="Proteomes" id="UP000193030"/>
    </source>
</evidence>
<feature type="domain" description="Glucosyltransferase 3-like C-terminal" evidence="7">
    <location>
        <begin position="465"/>
        <end position="626"/>
    </location>
</feature>
<dbReference type="SUPFAM" id="SSF53756">
    <property type="entry name" value="UDP-Glycosyltransferase/glycogen phosphorylase"/>
    <property type="match status" value="1"/>
</dbReference>
<dbReference type="Gene3D" id="3.40.50.2000">
    <property type="entry name" value="Glycogen Phosphorylase B"/>
    <property type="match status" value="2"/>
</dbReference>
<comment type="caution">
    <text evidence="8">The sequence shown here is derived from an EMBL/GenBank/DDBJ whole genome shotgun (WGS) entry which is preliminary data.</text>
</comment>
<dbReference type="Pfam" id="PF26334">
    <property type="entry name" value="Gtf3_N"/>
    <property type="match status" value="1"/>
</dbReference>
<dbReference type="PANTHER" id="PTHR24045">
    <property type="match status" value="1"/>
</dbReference>
<feature type="domain" description="Stealth protein CR1 conserved region 1" evidence="5">
    <location>
        <begin position="4"/>
        <end position="25"/>
    </location>
</feature>
<evidence type="ECO:0000259" key="6">
    <source>
        <dbReference type="Pfam" id="PF26334"/>
    </source>
</evidence>
<keyword evidence="3" id="KW-0270">Exopolysaccharide synthesis</keyword>
<dbReference type="Proteomes" id="UP000193030">
    <property type="component" value="Unassembled WGS sequence"/>
</dbReference>
<keyword evidence="2" id="KW-0808">Transferase</keyword>
<accession>A0A1X1GH47</accession>
<evidence type="ECO:0000259" key="4">
    <source>
        <dbReference type="Pfam" id="PF11380"/>
    </source>
</evidence>
<dbReference type="GO" id="GO:0000271">
    <property type="term" value="P:polysaccharide biosynthetic process"/>
    <property type="evidence" value="ECO:0007669"/>
    <property type="project" value="UniProtKB-KW"/>
</dbReference>
<dbReference type="InterPro" id="IPR031358">
    <property type="entry name" value="Stealth_CR1"/>
</dbReference>